<feature type="transmembrane region" description="Helical" evidence="1">
    <location>
        <begin position="12"/>
        <end position="33"/>
    </location>
</feature>
<dbReference type="InterPro" id="IPR045584">
    <property type="entry name" value="Pilin-like"/>
</dbReference>
<dbReference type="SUPFAM" id="SSF54523">
    <property type="entry name" value="Pili subunits"/>
    <property type="match status" value="1"/>
</dbReference>
<dbReference type="Gene3D" id="3.30.700.10">
    <property type="entry name" value="Glycoprotein, Type 4 Pilin"/>
    <property type="match status" value="1"/>
</dbReference>
<accession>A0AAD2U5J4</accession>
<dbReference type="InterPro" id="IPR012902">
    <property type="entry name" value="N_methyl_site"/>
</dbReference>
<protein>
    <submittedName>
        <fullName evidence="2">Prepilin-type N-terminal cleavage/methylation domain-containing protein</fullName>
    </submittedName>
</protein>
<keyword evidence="1" id="KW-0472">Membrane</keyword>
<comment type="caution">
    <text evidence="2">The sequence shown here is derived from an EMBL/GenBank/DDBJ whole genome shotgun (WGS) entry which is preliminary data.</text>
</comment>
<dbReference type="AlphaFoldDB" id="A0AAD2U5J4"/>
<gene>
    <name evidence="2" type="ORF">MKP18_003499</name>
</gene>
<dbReference type="NCBIfam" id="TIGR02532">
    <property type="entry name" value="IV_pilin_GFxxxE"/>
    <property type="match status" value="1"/>
</dbReference>
<proteinExistence type="predicted"/>
<dbReference type="EMBL" id="ABFEVW030000029">
    <property type="protein sequence ID" value="EMN1073136.1"/>
    <property type="molecule type" value="Genomic_DNA"/>
</dbReference>
<dbReference type="Pfam" id="PF07963">
    <property type="entry name" value="N_methyl"/>
    <property type="match status" value="1"/>
</dbReference>
<evidence type="ECO:0000256" key="1">
    <source>
        <dbReference type="SAM" id="Phobius"/>
    </source>
</evidence>
<keyword evidence="1" id="KW-0812">Transmembrane</keyword>
<dbReference type="PROSITE" id="PS00409">
    <property type="entry name" value="PROKAR_NTER_METHYL"/>
    <property type="match status" value="1"/>
</dbReference>
<organism evidence="2">
    <name type="scientific">Acinetobacter baumannii</name>
    <dbReference type="NCBI Taxonomy" id="470"/>
    <lineage>
        <taxon>Bacteria</taxon>
        <taxon>Pseudomonadati</taxon>
        <taxon>Pseudomonadota</taxon>
        <taxon>Gammaproteobacteria</taxon>
        <taxon>Moraxellales</taxon>
        <taxon>Moraxellaceae</taxon>
        <taxon>Acinetobacter</taxon>
        <taxon>Acinetobacter calcoaceticus/baumannii complex</taxon>
    </lineage>
</organism>
<name>A0AAD2U5J4_ACIBA</name>
<dbReference type="RefSeq" id="WP_031961389.1">
    <property type="nucleotide sequence ID" value="NZ_CABMHL010000001.1"/>
</dbReference>
<sequence length="146" mass="16292">MRGIIPQEGFTLIELMVTVAVMAIIAMMAAPSFTQTIRKNELIVDTSSFVNLLAETRSEAVFKQSNRVLALDSSVTTFYKKWTPSSRVEKYTGAMSVTYNRQGQSTSTTNLCFVFQHTADNTLKSYVYVQKDGIVFYDKSATSCPN</sequence>
<reference evidence="2" key="1">
    <citation type="submission" date="2023-06" db="EMBL/GenBank/DDBJ databases">
        <authorList>
            <consortium name="Clinical and Environmental Microbiology Branch: Whole genome sequencing antimicrobial resistance pathogens in the healthcare setting"/>
        </authorList>
    </citation>
    <scope>NUCLEOTIDE SEQUENCE</scope>
    <source>
        <strain evidence="2">2021GN-00227</strain>
    </source>
</reference>
<dbReference type="EMBL" id="ABFEVW020000029">
    <property type="protein sequence ID" value="EKU3570039.1"/>
    <property type="molecule type" value="Genomic_DNA"/>
</dbReference>
<keyword evidence="1" id="KW-1133">Transmembrane helix</keyword>
<evidence type="ECO:0000313" key="2">
    <source>
        <dbReference type="EMBL" id="EKU3570039.1"/>
    </source>
</evidence>